<dbReference type="InterPro" id="IPR011050">
    <property type="entry name" value="Pectin_lyase_fold/virulence"/>
</dbReference>
<reference evidence="15" key="1">
    <citation type="submission" date="2022-01" db="EMBL/GenBank/DDBJ databases">
        <authorList>
            <person name="King R."/>
        </authorList>
    </citation>
    <scope>NUCLEOTIDE SEQUENCE</scope>
</reference>
<evidence type="ECO:0000256" key="9">
    <source>
        <dbReference type="ARBA" id="ARBA00023180"/>
    </source>
</evidence>
<dbReference type="InterPro" id="IPR050434">
    <property type="entry name" value="Glycosyl_hydrlase_28"/>
</dbReference>
<proteinExistence type="inferred from homology"/>
<feature type="chain" id="PRO_5040176377" description="endo-polygalacturonase" evidence="14">
    <location>
        <begin position="21"/>
        <end position="357"/>
    </location>
</feature>
<dbReference type="OrthoDB" id="1546079at2759"/>
<keyword evidence="7 13" id="KW-0378">Hydrolase</keyword>
<dbReference type="InterPro" id="IPR012334">
    <property type="entry name" value="Pectin_lyas_fold"/>
</dbReference>
<keyword evidence="4" id="KW-0964">Secreted</keyword>
<evidence type="ECO:0000256" key="1">
    <source>
        <dbReference type="ARBA" id="ARBA00004613"/>
    </source>
</evidence>
<organism evidence="15 16">
    <name type="scientific">Psylliodes chrysocephalus</name>
    <dbReference type="NCBI Taxonomy" id="3402493"/>
    <lineage>
        <taxon>Eukaryota</taxon>
        <taxon>Metazoa</taxon>
        <taxon>Ecdysozoa</taxon>
        <taxon>Arthropoda</taxon>
        <taxon>Hexapoda</taxon>
        <taxon>Insecta</taxon>
        <taxon>Pterygota</taxon>
        <taxon>Neoptera</taxon>
        <taxon>Endopterygota</taxon>
        <taxon>Coleoptera</taxon>
        <taxon>Polyphaga</taxon>
        <taxon>Cucujiformia</taxon>
        <taxon>Chrysomeloidea</taxon>
        <taxon>Chrysomelidae</taxon>
        <taxon>Galerucinae</taxon>
        <taxon>Alticini</taxon>
        <taxon>Psylliodes</taxon>
    </lineage>
</organism>
<dbReference type="PANTHER" id="PTHR31884:SF9">
    <property type="entry name" value="ENDOPOLYGALACTURONASE D-RELATED"/>
    <property type="match status" value="1"/>
</dbReference>
<comment type="catalytic activity">
    <reaction evidence="12">
        <text>(1,4-alpha-D-galacturonosyl)n+m + H2O = (1,4-alpha-D-galacturonosyl)n + (1,4-alpha-D-galacturonosyl)m.</text>
        <dbReference type="EC" id="3.2.1.15"/>
    </reaction>
</comment>
<dbReference type="Proteomes" id="UP001153636">
    <property type="component" value="Chromosome 6"/>
</dbReference>
<dbReference type="InterPro" id="IPR000743">
    <property type="entry name" value="Glyco_hydro_28"/>
</dbReference>
<keyword evidence="6" id="KW-0677">Repeat</keyword>
<dbReference type="InterPro" id="IPR006626">
    <property type="entry name" value="PbH1"/>
</dbReference>
<name>A0A9P0GFT3_9CUCU</name>
<evidence type="ECO:0000256" key="12">
    <source>
        <dbReference type="ARBA" id="ARBA00034074"/>
    </source>
</evidence>
<keyword evidence="8" id="KW-1015">Disulfide bond</keyword>
<feature type="signal peptide" evidence="14">
    <location>
        <begin position="1"/>
        <end position="20"/>
    </location>
</feature>
<evidence type="ECO:0000313" key="15">
    <source>
        <dbReference type="EMBL" id="CAH1111979.1"/>
    </source>
</evidence>
<evidence type="ECO:0000256" key="4">
    <source>
        <dbReference type="ARBA" id="ARBA00022525"/>
    </source>
</evidence>
<evidence type="ECO:0000256" key="2">
    <source>
        <dbReference type="ARBA" id="ARBA00008834"/>
    </source>
</evidence>
<evidence type="ECO:0000313" key="16">
    <source>
        <dbReference type="Proteomes" id="UP001153636"/>
    </source>
</evidence>
<evidence type="ECO:0000256" key="8">
    <source>
        <dbReference type="ARBA" id="ARBA00023157"/>
    </source>
</evidence>
<keyword evidence="10 13" id="KW-0326">Glycosidase</keyword>
<evidence type="ECO:0000256" key="7">
    <source>
        <dbReference type="ARBA" id="ARBA00022801"/>
    </source>
</evidence>
<dbReference type="Pfam" id="PF00295">
    <property type="entry name" value="Glyco_hydro_28"/>
    <property type="match status" value="1"/>
</dbReference>
<gene>
    <name evidence="15" type="ORF">PSYICH_LOCUS12233</name>
</gene>
<dbReference type="SUPFAM" id="SSF51126">
    <property type="entry name" value="Pectin lyase-like"/>
    <property type="match status" value="1"/>
</dbReference>
<evidence type="ECO:0000256" key="5">
    <source>
        <dbReference type="ARBA" id="ARBA00022729"/>
    </source>
</evidence>
<dbReference type="GO" id="GO:0045490">
    <property type="term" value="P:pectin catabolic process"/>
    <property type="evidence" value="ECO:0007669"/>
    <property type="project" value="TreeGrafter"/>
</dbReference>
<evidence type="ECO:0000256" key="10">
    <source>
        <dbReference type="ARBA" id="ARBA00023295"/>
    </source>
</evidence>
<dbReference type="AlphaFoldDB" id="A0A9P0GFT3"/>
<keyword evidence="16" id="KW-1185">Reference proteome</keyword>
<evidence type="ECO:0000256" key="11">
    <source>
        <dbReference type="ARBA" id="ARBA00023316"/>
    </source>
</evidence>
<comment type="subcellular location">
    <subcellularLocation>
        <location evidence="1">Secreted</location>
    </subcellularLocation>
</comment>
<dbReference type="Gene3D" id="2.160.20.10">
    <property type="entry name" value="Single-stranded right-handed beta-helix, Pectin lyase-like"/>
    <property type="match status" value="1"/>
</dbReference>
<keyword evidence="11" id="KW-0961">Cell wall biogenesis/degradation</keyword>
<evidence type="ECO:0000256" key="6">
    <source>
        <dbReference type="ARBA" id="ARBA00022737"/>
    </source>
</evidence>
<keyword evidence="5 14" id="KW-0732">Signal</keyword>
<evidence type="ECO:0000256" key="3">
    <source>
        <dbReference type="ARBA" id="ARBA00012736"/>
    </source>
</evidence>
<dbReference type="SMART" id="SM00710">
    <property type="entry name" value="PbH1"/>
    <property type="match status" value="5"/>
</dbReference>
<protein>
    <recommendedName>
        <fullName evidence="3">endo-polygalacturonase</fullName>
        <ecNumber evidence="3">3.2.1.15</ecNumber>
    </recommendedName>
</protein>
<accession>A0A9P0GFT3</accession>
<dbReference type="GO" id="GO:0005576">
    <property type="term" value="C:extracellular region"/>
    <property type="evidence" value="ECO:0007669"/>
    <property type="project" value="UniProtKB-SubCell"/>
</dbReference>
<evidence type="ECO:0000256" key="13">
    <source>
        <dbReference type="RuleBase" id="RU361169"/>
    </source>
</evidence>
<comment type="similarity">
    <text evidence="2 13">Belongs to the glycosyl hydrolase 28 family.</text>
</comment>
<dbReference type="GO" id="GO:0004650">
    <property type="term" value="F:polygalacturonase activity"/>
    <property type="evidence" value="ECO:0007669"/>
    <property type="project" value="UniProtKB-EC"/>
</dbReference>
<dbReference type="PANTHER" id="PTHR31884">
    <property type="entry name" value="POLYGALACTURONASE"/>
    <property type="match status" value="1"/>
</dbReference>
<dbReference type="EMBL" id="OV651818">
    <property type="protein sequence ID" value="CAH1111979.1"/>
    <property type="molecule type" value="Genomic_DNA"/>
</dbReference>
<keyword evidence="9" id="KW-0325">Glycoprotein</keyword>
<sequence>MFHLRLKIFIVIFSSVFVTSQQTNNCTITEFSQVERVLRECTDIVISNLTVPGGVQLKLDLQKGSIVTFNGNIVFEVAYWDGHLIQVSGEGVLVQGAPGSVLNAQGEKYWDGMGGDGGVRKPKFFEISTTGGSVFRNIYLLNCAHFCVGVSATDVHIYGFTIDVVAGNLNGGLNTDGFGVSNSHNVLIENSVVMNQDDCVVVNFGSNMVFRNLQCYGSHGLSFSLGSSHTDDDNAVTQNITFEDCIVANGLYGIHLKTKRGTGLLRDVIYKNIRLSGITEDGIYINQDYGDIGNTARPYQISNLKISNVYGSVNGQLARPVHVVCNKDACSDWTWSNINILGTGKSYCNYLPSGFVC</sequence>
<dbReference type="EC" id="3.2.1.15" evidence="3"/>
<dbReference type="GO" id="GO:0071555">
    <property type="term" value="P:cell wall organization"/>
    <property type="evidence" value="ECO:0007669"/>
    <property type="project" value="UniProtKB-KW"/>
</dbReference>
<evidence type="ECO:0000256" key="14">
    <source>
        <dbReference type="SAM" id="SignalP"/>
    </source>
</evidence>